<feature type="region of interest" description="Disordered" evidence="1">
    <location>
        <begin position="14"/>
        <end position="49"/>
    </location>
</feature>
<reference evidence="3" key="1">
    <citation type="journal article" date="2013" name="Nature">
        <title>Draft genome of the wheat A-genome progenitor Triticum urartu.</title>
        <authorList>
            <person name="Ling H.Q."/>
            <person name="Zhao S."/>
            <person name="Liu D."/>
            <person name="Wang J."/>
            <person name="Sun H."/>
            <person name="Zhang C."/>
            <person name="Fan H."/>
            <person name="Li D."/>
            <person name="Dong L."/>
            <person name="Tao Y."/>
            <person name="Gao C."/>
            <person name="Wu H."/>
            <person name="Li Y."/>
            <person name="Cui Y."/>
            <person name="Guo X."/>
            <person name="Zheng S."/>
            <person name="Wang B."/>
            <person name="Yu K."/>
            <person name="Liang Q."/>
            <person name="Yang W."/>
            <person name="Lou X."/>
            <person name="Chen J."/>
            <person name="Feng M."/>
            <person name="Jian J."/>
            <person name="Zhang X."/>
            <person name="Luo G."/>
            <person name="Jiang Y."/>
            <person name="Liu J."/>
            <person name="Wang Z."/>
            <person name="Sha Y."/>
            <person name="Zhang B."/>
            <person name="Wu H."/>
            <person name="Tang D."/>
            <person name="Shen Q."/>
            <person name="Xue P."/>
            <person name="Zou S."/>
            <person name="Wang X."/>
            <person name="Liu X."/>
            <person name="Wang F."/>
            <person name="Yang Y."/>
            <person name="An X."/>
            <person name="Dong Z."/>
            <person name="Zhang K."/>
            <person name="Zhang X."/>
            <person name="Luo M.C."/>
            <person name="Dvorak J."/>
            <person name="Tong Y."/>
            <person name="Wang J."/>
            <person name="Yang H."/>
            <person name="Li Z."/>
            <person name="Wang D."/>
            <person name="Zhang A."/>
            <person name="Wang J."/>
        </authorList>
    </citation>
    <scope>NUCLEOTIDE SEQUENCE</scope>
    <source>
        <strain evidence="3">cv. G1812</strain>
    </source>
</reference>
<evidence type="ECO:0000313" key="3">
    <source>
        <dbReference type="Proteomes" id="UP000015106"/>
    </source>
</evidence>
<dbReference type="Proteomes" id="UP000015106">
    <property type="component" value="Chromosome 5"/>
</dbReference>
<sequence>MVLREMGCRRSAGHNGGGLGAVGSEGTQRGGGMSSGHCEVQTHGPSVRQQNYVQDLKRESKLNYTNKIMWKYWKIESHDNLLCS</sequence>
<protein>
    <submittedName>
        <fullName evidence="2">Uncharacterized protein</fullName>
    </submittedName>
</protein>
<reference evidence="2" key="2">
    <citation type="submission" date="2018-03" db="EMBL/GenBank/DDBJ databases">
        <title>The Triticum urartu genome reveals the dynamic nature of wheat genome evolution.</title>
        <authorList>
            <person name="Ling H."/>
            <person name="Ma B."/>
            <person name="Shi X."/>
            <person name="Liu H."/>
            <person name="Dong L."/>
            <person name="Sun H."/>
            <person name="Cao Y."/>
            <person name="Gao Q."/>
            <person name="Zheng S."/>
            <person name="Li Y."/>
            <person name="Yu Y."/>
            <person name="Du H."/>
            <person name="Qi M."/>
            <person name="Li Y."/>
            <person name="Yu H."/>
            <person name="Cui Y."/>
            <person name="Wang N."/>
            <person name="Chen C."/>
            <person name="Wu H."/>
            <person name="Zhao Y."/>
            <person name="Zhang J."/>
            <person name="Li Y."/>
            <person name="Zhou W."/>
            <person name="Zhang B."/>
            <person name="Hu W."/>
            <person name="Eijk M."/>
            <person name="Tang J."/>
            <person name="Witsenboer H."/>
            <person name="Zhao S."/>
            <person name="Li Z."/>
            <person name="Zhang A."/>
            <person name="Wang D."/>
            <person name="Liang C."/>
        </authorList>
    </citation>
    <scope>NUCLEOTIDE SEQUENCE [LARGE SCALE GENOMIC DNA]</scope>
    <source>
        <strain evidence="2">cv. G1812</strain>
    </source>
</reference>
<name>A0A8R7UFV9_TRIUA</name>
<dbReference type="Gramene" id="TuG1812G0500001222.01.T01">
    <property type="protein sequence ID" value="TuG1812G0500001222.01.T01.cds296275"/>
    <property type="gene ID" value="TuG1812G0500001222.01"/>
</dbReference>
<reference evidence="2" key="3">
    <citation type="submission" date="2022-06" db="UniProtKB">
        <authorList>
            <consortium name="EnsemblPlants"/>
        </authorList>
    </citation>
    <scope>IDENTIFICATION</scope>
</reference>
<feature type="compositionally biased region" description="Gly residues" evidence="1">
    <location>
        <begin position="14"/>
        <end position="34"/>
    </location>
</feature>
<dbReference type="AlphaFoldDB" id="A0A8R7UFV9"/>
<accession>A0A8R7UFV9</accession>
<organism evidence="2 3">
    <name type="scientific">Triticum urartu</name>
    <name type="common">Red wild einkorn</name>
    <name type="synonym">Crithodium urartu</name>
    <dbReference type="NCBI Taxonomy" id="4572"/>
    <lineage>
        <taxon>Eukaryota</taxon>
        <taxon>Viridiplantae</taxon>
        <taxon>Streptophyta</taxon>
        <taxon>Embryophyta</taxon>
        <taxon>Tracheophyta</taxon>
        <taxon>Spermatophyta</taxon>
        <taxon>Magnoliopsida</taxon>
        <taxon>Liliopsida</taxon>
        <taxon>Poales</taxon>
        <taxon>Poaceae</taxon>
        <taxon>BOP clade</taxon>
        <taxon>Pooideae</taxon>
        <taxon>Triticodae</taxon>
        <taxon>Triticeae</taxon>
        <taxon>Triticinae</taxon>
        <taxon>Triticum</taxon>
    </lineage>
</organism>
<proteinExistence type="predicted"/>
<evidence type="ECO:0000256" key="1">
    <source>
        <dbReference type="SAM" id="MobiDB-lite"/>
    </source>
</evidence>
<evidence type="ECO:0000313" key="2">
    <source>
        <dbReference type="EnsemblPlants" id="TuG1812G0500001222.01.T01.cds296275"/>
    </source>
</evidence>
<keyword evidence="3" id="KW-1185">Reference proteome</keyword>
<dbReference type="EnsemblPlants" id="TuG1812G0500001222.01.T01">
    <property type="protein sequence ID" value="TuG1812G0500001222.01.T01.cds296275"/>
    <property type="gene ID" value="TuG1812G0500001222.01"/>
</dbReference>